<reference evidence="1 2" key="1">
    <citation type="submission" date="2018-03" db="EMBL/GenBank/DDBJ databases">
        <title>Genomic Encyclopedia of Archaeal and Bacterial Type Strains, Phase II (KMG-II): from individual species to whole genera.</title>
        <authorList>
            <person name="Goeker M."/>
        </authorList>
    </citation>
    <scope>NUCLEOTIDE SEQUENCE [LARGE SCALE GENOMIC DNA]</scope>
    <source>
        <strain evidence="1 2">DSM 28057</strain>
    </source>
</reference>
<proteinExistence type="predicted"/>
<sequence length="46" mass="5069">MGDLFYFVKPAAYVSGAQEEANPGDWFGEVEVSVIKLPKTLQSFVC</sequence>
<dbReference type="RefSeq" id="WP_170069000.1">
    <property type="nucleotide sequence ID" value="NZ_JAUVYL010000018.1"/>
</dbReference>
<keyword evidence="2" id="KW-1185">Reference proteome</keyword>
<comment type="caution">
    <text evidence="1">The sequence shown here is derived from an EMBL/GenBank/DDBJ whole genome shotgun (WGS) entry which is preliminary data.</text>
</comment>
<dbReference type="EMBL" id="PYGF01000004">
    <property type="protein sequence ID" value="PSL04840.1"/>
    <property type="molecule type" value="Genomic_DNA"/>
</dbReference>
<organism evidence="1 2">
    <name type="scientific">Cecembia rubra</name>
    <dbReference type="NCBI Taxonomy" id="1485585"/>
    <lineage>
        <taxon>Bacteria</taxon>
        <taxon>Pseudomonadati</taxon>
        <taxon>Bacteroidota</taxon>
        <taxon>Cytophagia</taxon>
        <taxon>Cytophagales</taxon>
        <taxon>Cyclobacteriaceae</taxon>
        <taxon>Cecembia</taxon>
    </lineage>
</organism>
<gene>
    <name evidence="1" type="ORF">CLV48_10414</name>
</gene>
<dbReference type="AlphaFoldDB" id="A0A2P8E5V2"/>
<evidence type="ECO:0000313" key="2">
    <source>
        <dbReference type="Proteomes" id="UP000240708"/>
    </source>
</evidence>
<evidence type="ECO:0000313" key="1">
    <source>
        <dbReference type="EMBL" id="PSL04840.1"/>
    </source>
</evidence>
<protein>
    <submittedName>
        <fullName evidence="1">Uncharacterized protein</fullName>
    </submittedName>
</protein>
<dbReference type="Proteomes" id="UP000240708">
    <property type="component" value="Unassembled WGS sequence"/>
</dbReference>
<accession>A0A2P8E5V2</accession>
<name>A0A2P8E5V2_9BACT</name>